<proteinExistence type="predicted"/>
<evidence type="ECO:0000313" key="1">
    <source>
        <dbReference type="EMBL" id="KAI4302435.1"/>
    </source>
</evidence>
<dbReference type="Proteomes" id="UP001057402">
    <property type="component" value="Chromosome 12"/>
</dbReference>
<reference evidence="2" key="1">
    <citation type="journal article" date="2023" name="Front. Plant Sci.">
        <title>Chromosomal-level genome assembly of Melastoma candidum provides insights into trichome evolution.</title>
        <authorList>
            <person name="Zhong Y."/>
            <person name="Wu W."/>
            <person name="Sun C."/>
            <person name="Zou P."/>
            <person name="Liu Y."/>
            <person name="Dai S."/>
            <person name="Zhou R."/>
        </authorList>
    </citation>
    <scope>NUCLEOTIDE SEQUENCE [LARGE SCALE GENOMIC DNA]</scope>
</reference>
<gene>
    <name evidence="1" type="ORF">MLD38_038180</name>
</gene>
<dbReference type="EMBL" id="CM042891">
    <property type="protein sequence ID" value="KAI4302435.1"/>
    <property type="molecule type" value="Genomic_DNA"/>
</dbReference>
<accession>A0ACB9KYY6</accession>
<name>A0ACB9KYY6_9MYRT</name>
<protein>
    <submittedName>
        <fullName evidence="1">Uncharacterized protein</fullName>
    </submittedName>
</protein>
<organism evidence="1 2">
    <name type="scientific">Melastoma candidum</name>
    <dbReference type="NCBI Taxonomy" id="119954"/>
    <lineage>
        <taxon>Eukaryota</taxon>
        <taxon>Viridiplantae</taxon>
        <taxon>Streptophyta</taxon>
        <taxon>Embryophyta</taxon>
        <taxon>Tracheophyta</taxon>
        <taxon>Spermatophyta</taxon>
        <taxon>Magnoliopsida</taxon>
        <taxon>eudicotyledons</taxon>
        <taxon>Gunneridae</taxon>
        <taxon>Pentapetalae</taxon>
        <taxon>rosids</taxon>
        <taxon>malvids</taxon>
        <taxon>Myrtales</taxon>
        <taxon>Melastomataceae</taxon>
        <taxon>Melastomatoideae</taxon>
        <taxon>Melastomateae</taxon>
        <taxon>Melastoma</taxon>
    </lineage>
</organism>
<evidence type="ECO:0000313" key="2">
    <source>
        <dbReference type="Proteomes" id="UP001057402"/>
    </source>
</evidence>
<sequence>MWPLRRINTPPPSPRSTTFSCSSFKDVLSLCSDDDRPLPQRHSPVSSPRSSPTVFQRIRVSAPSSFPLRHSKSLPTTTLSKEERITVYFTSLGVVRKTYEDSLAVRSILRGYRVPIDERDLSMDSRYVAELHELVGGGGGGGWRNAIPCVFVGGRRLGGAEEVRRLHESGELRGMLTEEEDATWAKDWTHGP</sequence>
<comment type="caution">
    <text evidence="1">The sequence shown here is derived from an EMBL/GenBank/DDBJ whole genome shotgun (WGS) entry which is preliminary data.</text>
</comment>
<keyword evidence="2" id="KW-1185">Reference proteome</keyword>